<sequence length="100" mass="11831">MEEIPENKNHILRDEMLKAQEEGKEYVSASGIEAALEATSLSGEVDKHPEKRRKAAFNEYMEENLPRIKEEYPDLKFSQYQERLFKEFKKMWAAKYGDDK</sequence>
<evidence type="ECO:0000313" key="5">
    <source>
        <dbReference type="EMBL" id="CAE0346177.1"/>
    </source>
</evidence>
<evidence type="ECO:0000259" key="3">
    <source>
        <dbReference type="Pfam" id="PF06244"/>
    </source>
</evidence>
<dbReference type="GO" id="GO:0003713">
    <property type="term" value="F:transcription coactivator activity"/>
    <property type="evidence" value="ECO:0007669"/>
    <property type="project" value="TreeGrafter"/>
</dbReference>
<protein>
    <recommendedName>
        <fullName evidence="3">Coiled-coil domain-containing protein</fullName>
    </recommendedName>
</protein>
<dbReference type="PANTHER" id="PTHR21680">
    <property type="entry name" value="COILED-COIL DOMAIN-CONTAINING PROTEIN 124"/>
    <property type="match status" value="1"/>
</dbReference>
<dbReference type="InterPro" id="IPR036910">
    <property type="entry name" value="HMG_box_dom_sf"/>
</dbReference>
<dbReference type="EMBL" id="HBII01011878">
    <property type="protein sequence ID" value="CAE0346177.1"/>
    <property type="molecule type" value="Transcribed_RNA"/>
</dbReference>
<dbReference type="GO" id="GO:0005634">
    <property type="term" value="C:nucleus"/>
    <property type="evidence" value="ECO:0007669"/>
    <property type="project" value="TreeGrafter"/>
</dbReference>
<evidence type="ECO:0000256" key="1">
    <source>
        <dbReference type="ARBA" id="ARBA00008296"/>
    </source>
</evidence>
<organism evidence="5">
    <name type="scientific">Euplotes harpa</name>
    <dbReference type="NCBI Taxonomy" id="151035"/>
    <lineage>
        <taxon>Eukaryota</taxon>
        <taxon>Sar</taxon>
        <taxon>Alveolata</taxon>
        <taxon>Ciliophora</taxon>
        <taxon>Intramacronucleata</taxon>
        <taxon>Spirotrichea</taxon>
        <taxon>Hypotrichia</taxon>
        <taxon>Euplotida</taxon>
        <taxon>Euplotidae</taxon>
        <taxon>Euplotes</taxon>
    </lineage>
</organism>
<dbReference type="InterPro" id="IPR054414">
    <property type="entry name" value="Ccdc124/Oxs1_C"/>
</dbReference>
<dbReference type="InterPro" id="IPR010422">
    <property type="entry name" value="Ccdc124/Oxs1"/>
</dbReference>
<dbReference type="GO" id="GO:0006366">
    <property type="term" value="P:transcription by RNA polymerase II"/>
    <property type="evidence" value="ECO:0007669"/>
    <property type="project" value="TreeGrafter"/>
</dbReference>
<dbReference type="AlphaFoldDB" id="A0A7S3N4I7"/>
<comment type="similarity">
    <text evidence="1">Belongs to the CCDC124 family.</text>
</comment>
<dbReference type="EMBL" id="HBII01011877">
    <property type="protein sequence ID" value="CAE0346176.1"/>
    <property type="molecule type" value="Transcribed_RNA"/>
</dbReference>
<evidence type="ECO:0000256" key="2">
    <source>
        <dbReference type="ARBA" id="ARBA00023054"/>
    </source>
</evidence>
<accession>A0A7S3N4I7</accession>
<dbReference type="Pfam" id="PF06244">
    <property type="entry name" value="Ccdc124"/>
    <property type="match status" value="1"/>
</dbReference>
<dbReference type="Gene3D" id="1.10.30.10">
    <property type="entry name" value="High mobility group box domain"/>
    <property type="match status" value="1"/>
</dbReference>
<evidence type="ECO:0000313" key="4">
    <source>
        <dbReference type="EMBL" id="CAE0346176.1"/>
    </source>
</evidence>
<reference evidence="5" key="1">
    <citation type="submission" date="2021-01" db="EMBL/GenBank/DDBJ databases">
        <authorList>
            <person name="Corre E."/>
            <person name="Pelletier E."/>
            <person name="Niang G."/>
            <person name="Scheremetjew M."/>
            <person name="Finn R."/>
            <person name="Kale V."/>
            <person name="Holt S."/>
            <person name="Cochrane G."/>
            <person name="Meng A."/>
            <person name="Brown T."/>
            <person name="Cohen L."/>
        </authorList>
    </citation>
    <scope>NUCLEOTIDE SEQUENCE</scope>
    <source>
        <strain evidence="5">FSP1.4</strain>
    </source>
</reference>
<gene>
    <name evidence="4" type="ORF">EHAR0213_LOCUS5086</name>
    <name evidence="5" type="ORF">EHAR0213_LOCUS5087</name>
</gene>
<feature type="domain" description="Coiled-coil" evidence="3">
    <location>
        <begin position="18"/>
        <end position="90"/>
    </location>
</feature>
<name>A0A7S3N4I7_9SPIT</name>
<dbReference type="PANTHER" id="PTHR21680:SF0">
    <property type="entry name" value="COILED-COIL DOMAIN-CONTAINING PROTEIN 124"/>
    <property type="match status" value="1"/>
</dbReference>
<dbReference type="SUPFAM" id="SSF47095">
    <property type="entry name" value="HMG-box"/>
    <property type="match status" value="1"/>
</dbReference>
<keyword evidence="2" id="KW-0175">Coiled coil</keyword>
<proteinExistence type="inferred from homology"/>